<dbReference type="EMBL" id="AP019735">
    <property type="protein sequence ID" value="BBL04539.1"/>
    <property type="molecule type" value="Genomic_DNA"/>
</dbReference>
<name>A0A4Y1WW84_9BACT</name>
<dbReference type="OrthoDB" id="881421at2"/>
<organism evidence="1 2">
    <name type="scientific">Alistipes communis</name>
    <dbReference type="NCBI Taxonomy" id="2585118"/>
    <lineage>
        <taxon>Bacteria</taxon>
        <taxon>Pseudomonadati</taxon>
        <taxon>Bacteroidota</taxon>
        <taxon>Bacteroidia</taxon>
        <taxon>Bacteroidales</taxon>
        <taxon>Rikenellaceae</taxon>
        <taxon>Alistipes</taxon>
    </lineage>
</organism>
<accession>A0A4Y1WW84</accession>
<dbReference type="GeneID" id="78342573"/>
<evidence type="ECO:0000313" key="2">
    <source>
        <dbReference type="Proteomes" id="UP000318946"/>
    </source>
</evidence>
<dbReference type="AlphaFoldDB" id="A0A4Y1WW84"/>
<reference evidence="2" key="1">
    <citation type="submission" date="2019-06" db="EMBL/GenBank/DDBJ databases">
        <title>Alistipes onderdonkii subsp. vulgaris subsp. nov., Alistipes dispar sp. nov. and Alistipes communis sp. nov., isolated from human faeces, and creation of Alistipes onderdonkii subsp. onderdonkii subsp. nov.</title>
        <authorList>
            <person name="Sakamoto M."/>
            <person name="Ikeyama N."/>
            <person name="Ogata Y."/>
            <person name="Suda W."/>
            <person name="Iino T."/>
            <person name="Hattori M."/>
            <person name="Ohkuma M."/>
        </authorList>
    </citation>
    <scope>NUCLEOTIDE SEQUENCE [LARGE SCALE GENOMIC DNA]</scope>
    <source>
        <strain evidence="2">5CBH24</strain>
    </source>
</reference>
<gene>
    <name evidence="1" type="ORF">A5CBH24_18520</name>
</gene>
<dbReference type="RefSeq" id="WP_141412963.1">
    <property type="nucleotide sequence ID" value="NZ_AP019735.1"/>
</dbReference>
<sequence length="164" mass="17986">MEANIKTILLAVQQRLAERVPELAYIDKNWGQLDYEAPPVKWPCALLDIDEVPFSQIGGGGQIADGVTVEILAANLRLVSSSAAAPRKADAYLLIELLDKIHSALQRFTDGTFGPMFRTQIKKIAAVRAGECYKVLYQTAYTLPGVQEGQSAKLPPSSIRLEMK</sequence>
<evidence type="ECO:0000313" key="1">
    <source>
        <dbReference type="EMBL" id="BBL04539.1"/>
    </source>
</evidence>
<protein>
    <submittedName>
        <fullName evidence="1">Uncharacterized protein</fullName>
    </submittedName>
</protein>
<keyword evidence="2" id="KW-1185">Reference proteome</keyword>
<dbReference type="KEGG" id="acou:A5CBH24_18520"/>
<proteinExistence type="predicted"/>
<dbReference type="Proteomes" id="UP000318946">
    <property type="component" value="Chromosome"/>
</dbReference>